<evidence type="ECO:0000313" key="4">
    <source>
        <dbReference type="Proteomes" id="UP000289708"/>
    </source>
</evidence>
<dbReference type="OrthoDB" id="7989940at2"/>
<evidence type="ECO:0000259" key="2">
    <source>
        <dbReference type="Pfam" id="PF11972"/>
    </source>
</evidence>
<dbReference type="Pfam" id="PF11972">
    <property type="entry name" value="HTH_13"/>
    <property type="match status" value="1"/>
</dbReference>
<keyword evidence="4" id="KW-1185">Reference proteome</keyword>
<name>A0A4Q0MF31_9HYPH</name>
<organism evidence="3 4">
    <name type="scientific">Hansschlegelia zhihuaiae</name>
    <dbReference type="NCBI Taxonomy" id="405005"/>
    <lineage>
        <taxon>Bacteria</taxon>
        <taxon>Pseudomonadati</taxon>
        <taxon>Pseudomonadota</taxon>
        <taxon>Alphaproteobacteria</taxon>
        <taxon>Hyphomicrobiales</taxon>
        <taxon>Methylopilaceae</taxon>
        <taxon>Hansschlegelia</taxon>
    </lineage>
</organism>
<accession>A0A4Q0MF31</accession>
<reference evidence="3 4" key="1">
    <citation type="submission" date="2018-12" db="EMBL/GenBank/DDBJ databases">
        <title>bacterium Hansschlegelia zhihuaiae S113.</title>
        <authorList>
            <person name="He J."/>
        </authorList>
    </citation>
    <scope>NUCLEOTIDE SEQUENCE [LARGE SCALE GENOMIC DNA]</scope>
    <source>
        <strain evidence="3 4">S 113</strain>
    </source>
</reference>
<protein>
    <submittedName>
        <fullName evidence="3">DUF1612 domain-containing protein</fullName>
    </submittedName>
</protein>
<dbReference type="InterPro" id="IPR021068">
    <property type="entry name" value="HTH_DNA-bd"/>
</dbReference>
<dbReference type="AlphaFoldDB" id="A0A4Q0MF31"/>
<sequence>MARLDERLAKSELRQGWIARADFTDACASLWLEGELVHVEDLVLHDAMMDVRAPTAELVRAHAVLRARRRIQMATSGWALKPSGLDVLRGRATIDDAPQSKLGIDEDWEEPDADDEWAKSLAAIDAVVARSEKLLSGERVEPRARSERPSLIYDLDWDEDARLAEWRQTVDATSALPPTLAAAIALDAWNHIEPLQAQPYLGRLLAAELLRARAKTRAFNVGLSIGLKATPQEKRWKRDPAIQIEVGLAALSAAAEAGLKEHDRLAMAQNVLSLRARGRRSSSSLPNLLALAIETPVVTASLIAARLGVTQRAATTLALELGLRETTGRKRYRAWSAA</sequence>
<gene>
    <name evidence="3" type="ORF">EK403_15745</name>
</gene>
<dbReference type="InterPro" id="IPR048017">
    <property type="entry name" value="Y4cF-like"/>
</dbReference>
<feature type="domain" description="DUF1612" evidence="1">
    <location>
        <begin position="151"/>
        <end position="276"/>
    </location>
</feature>
<evidence type="ECO:0000313" key="3">
    <source>
        <dbReference type="EMBL" id="RXF71549.1"/>
    </source>
</evidence>
<dbReference type="Proteomes" id="UP000289708">
    <property type="component" value="Unassembled WGS sequence"/>
</dbReference>
<dbReference type="NCBIfam" id="NF040876">
    <property type="entry name" value="RHE_PE00001_fam"/>
    <property type="match status" value="1"/>
</dbReference>
<dbReference type="Pfam" id="PF07756">
    <property type="entry name" value="DUF1612"/>
    <property type="match status" value="1"/>
</dbReference>
<dbReference type="EMBL" id="RYFI01000015">
    <property type="protein sequence ID" value="RXF71549.1"/>
    <property type="molecule type" value="Genomic_DNA"/>
</dbReference>
<feature type="domain" description="HTH DNA binding" evidence="2">
    <location>
        <begin position="285"/>
        <end position="335"/>
    </location>
</feature>
<evidence type="ECO:0000259" key="1">
    <source>
        <dbReference type="Pfam" id="PF07756"/>
    </source>
</evidence>
<proteinExistence type="predicted"/>
<dbReference type="InterPro" id="IPR011670">
    <property type="entry name" value="DUF1612"/>
</dbReference>
<comment type="caution">
    <text evidence="3">The sequence shown here is derived from an EMBL/GenBank/DDBJ whole genome shotgun (WGS) entry which is preliminary data.</text>
</comment>